<evidence type="ECO:0000313" key="2">
    <source>
        <dbReference type="Proteomes" id="UP000824782"/>
    </source>
</evidence>
<accession>A0AAV7DI80</accession>
<dbReference type="EMBL" id="WNYA01000001">
    <property type="protein sequence ID" value="KAG8596898.1"/>
    <property type="molecule type" value="Genomic_DNA"/>
</dbReference>
<organism evidence="1 2">
    <name type="scientific">Engystomops pustulosus</name>
    <name type="common">Tungara frog</name>
    <name type="synonym">Physalaemus pustulosus</name>
    <dbReference type="NCBI Taxonomy" id="76066"/>
    <lineage>
        <taxon>Eukaryota</taxon>
        <taxon>Metazoa</taxon>
        <taxon>Chordata</taxon>
        <taxon>Craniata</taxon>
        <taxon>Vertebrata</taxon>
        <taxon>Euteleostomi</taxon>
        <taxon>Amphibia</taxon>
        <taxon>Batrachia</taxon>
        <taxon>Anura</taxon>
        <taxon>Neobatrachia</taxon>
        <taxon>Hyloidea</taxon>
        <taxon>Leptodactylidae</taxon>
        <taxon>Leiuperinae</taxon>
        <taxon>Engystomops</taxon>
    </lineage>
</organism>
<keyword evidence="2" id="KW-1185">Reference proteome</keyword>
<sequence length="101" mass="11506">MITSHILTIYTVKVDGSLIHFGLVVITTKLCVCYYCQYKGERIIIMYCLLFPKAKDLRNFSGLSKLAGCRGVLHPDPPGTRFKAWAYRKSKFIVYHQAANC</sequence>
<comment type="caution">
    <text evidence="1">The sequence shown here is derived from an EMBL/GenBank/DDBJ whole genome shotgun (WGS) entry which is preliminary data.</text>
</comment>
<name>A0AAV7DI80_ENGPU</name>
<proteinExistence type="predicted"/>
<evidence type="ECO:0000313" key="1">
    <source>
        <dbReference type="EMBL" id="KAG8596898.1"/>
    </source>
</evidence>
<dbReference type="Proteomes" id="UP000824782">
    <property type="component" value="Unassembled WGS sequence"/>
</dbReference>
<dbReference type="AlphaFoldDB" id="A0AAV7DI80"/>
<gene>
    <name evidence="1" type="ORF">GDO81_002090</name>
</gene>
<protein>
    <submittedName>
        <fullName evidence="1">Uncharacterized protein</fullName>
    </submittedName>
</protein>
<reference evidence="1" key="1">
    <citation type="thesis" date="2020" institute="ProQuest LLC" country="789 East Eisenhower Parkway, Ann Arbor, MI, USA">
        <title>Comparative Genomics and Chromosome Evolution.</title>
        <authorList>
            <person name="Mudd A.B."/>
        </authorList>
    </citation>
    <scope>NUCLEOTIDE SEQUENCE</scope>
    <source>
        <strain evidence="1">237g6f4</strain>
        <tissue evidence="1">Blood</tissue>
    </source>
</reference>